<proteinExistence type="predicted"/>
<feature type="compositionally biased region" description="Basic and acidic residues" evidence="1">
    <location>
        <begin position="32"/>
        <end position="44"/>
    </location>
</feature>
<sequence length="218" mass="24089">MSFLEKMQEKGRSKNHQELHLRASVPSSTVECAKEECLQEESKKLSRPGSLKSFQKEKRDGDVTSGAACFKEATTEAKAAPRAPLSGVVGNHEKKKEAKAGADTKGDSPQKASCRSNKTRSGPTKVKRKDLPPPLPSSDSLTVSHTSPSLSLRLVLFLSALLPLHSANHVLVRRLHLAPLHRLSSSLEKRVVLHPMQLAKDRVLLRKRQTRFANIQRI</sequence>
<gene>
    <name evidence="2" type="ORF">PMEA_00023355</name>
</gene>
<dbReference type="Proteomes" id="UP001159428">
    <property type="component" value="Unassembled WGS sequence"/>
</dbReference>
<evidence type="ECO:0000313" key="2">
    <source>
        <dbReference type="EMBL" id="CAH3147369.1"/>
    </source>
</evidence>
<feature type="region of interest" description="Disordered" evidence="1">
    <location>
        <begin position="1"/>
        <end position="145"/>
    </location>
</feature>
<feature type="compositionally biased region" description="Polar residues" evidence="1">
    <location>
        <begin position="110"/>
        <end position="122"/>
    </location>
</feature>
<dbReference type="AlphaFoldDB" id="A0AAU9XG26"/>
<evidence type="ECO:0000313" key="3">
    <source>
        <dbReference type="Proteomes" id="UP001159428"/>
    </source>
</evidence>
<feature type="compositionally biased region" description="Basic and acidic residues" evidence="1">
    <location>
        <begin position="1"/>
        <end position="21"/>
    </location>
</feature>
<accession>A0AAU9XG26</accession>
<feature type="compositionally biased region" description="Basic and acidic residues" evidence="1">
    <location>
        <begin position="91"/>
        <end position="108"/>
    </location>
</feature>
<dbReference type="EMBL" id="CALNXJ010000043">
    <property type="protein sequence ID" value="CAH3147369.1"/>
    <property type="molecule type" value="Genomic_DNA"/>
</dbReference>
<comment type="caution">
    <text evidence="2">The sequence shown here is derived from an EMBL/GenBank/DDBJ whole genome shotgun (WGS) entry which is preliminary data.</text>
</comment>
<organism evidence="2 3">
    <name type="scientific">Pocillopora meandrina</name>
    <dbReference type="NCBI Taxonomy" id="46732"/>
    <lineage>
        <taxon>Eukaryota</taxon>
        <taxon>Metazoa</taxon>
        <taxon>Cnidaria</taxon>
        <taxon>Anthozoa</taxon>
        <taxon>Hexacorallia</taxon>
        <taxon>Scleractinia</taxon>
        <taxon>Astrocoeniina</taxon>
        <taxon>Pocilloporidae</taxon>
        <taxon>Pocillopora</taxon>
    </lineage>
</organism>
<evidence type="ECO:0000256" key="1">
    <source>
        <dbReference type="SAM" id="MobiDB-lite"/>
    </source>
</evidence>
<name>A0AAU9XG26_9CNID</name>
<reference evidence="2 3" key="1">
    <citation type="submission" date="2022-05" db="EMBL/GenBank/DDBJ databases">
        <authorList>
            <consortium name="Genoscope - CEA"/>
            <person name="William W."/>
        </authorList>
    </citation>
    <scope>NUCLEOTIDE SEQUENCE [LARGE SCALE GENOMIC DNA]</scope>
</reference>
<keyword evidence="3" id="KW-1185">Reference proteome</keyword>
<protein>
    <submittedName>
        <fullName evidence="2">Uncharacterized protein</fullName>
    </submittedName>
</protein>